<keyword evidence="5 10" id="KW-0418">Kinase</keyword>
<comment type="catalytic activity">
    <reaction evidence="8">
        <text>L-seryl-[protein] + ATP = O-phospho-L-seryl-[protein] + ADP + H(+)</text>
        <dbReference type="Rhea" id="RHEA:17989"/>
        <dbReference type="Rhea" id="RHEA-COMP:9863"/>
        <dbReference type="Rhea" id="RHEA-COMP:11604"/>
        <dbReference type="ChEBI" id="CHEBI:15378"/>
        <dbReference type="ChEBI" id="CHEBI:29999"/>
        <dbReference type="ChEBI" id="CHEBI:30616"/>
        <dbReference type="ChEBI" id="CHEBI:83421"/>
        <dbReference type="ChEBI" id="CHEBI:456216"/>
        <dbReference type="EC" id="2.7.11.1"/>
    </reaction>
</comment>
<feature type="domain" description="Protein kinase" evidence="9">
    <location>
        <begin position="11"/>
        <end position="283"/>
    </location>
</feature>
<dbReference type="InterPro" id="IPR000719">
    <property type="entry name" value="Prot_kinase_dom"/>
</dbReference>
<evidence type="ECO:0000256" key="5">
    <source>
        <dbReference type="ARBA" id="ARBA00022777"/>
    </source>
</evidence>
<dbReference type="InterPro" id="IPR008271">
    <property type="entry name" value="Ser/Thr_kinase_AS"/>
</dbReference>
<dbReference type="Proteomes" id="UP000756921">
    <property type="component" value="Unassembled WGS sequence"/>
</dbReference>
<dbReference type="Pfam" id="PF00069">
    <property type="entry name" value="Pkinase"/>
    <property type="match status" value="1"/>
</dbReference>
<organism evidence="10 11">
    <name type="scientific">Paraphaeosphaeria minitans</name>
    <dbReference type="NCBI Taxonomy" id="565426"/>
    <lineage>
        <taxon>Eukaryota</taxon>
        <taxon>Fungi</taxon>
        <taxon>Dikarya</taxon>
        <taxon>Ascomycota</taxon>
        <taxon>Pezizomycotina</taxon>
        <taxon>Dothideomycetes</taxon>
        <taxon>Pleosporomycetidae</taxon>
        <taxon>Pleosporales</taxon>
        <taxon>Massarineae</taxon>
        <taxon>Didymosphaeriaceae</taxon>
        <taxon>Paraphaeosphaeria</taxon>
    </lineage>
</organism>
<dbReference type="PROSITE" id="PS50011">
    <property type="entry name" value="PROTEIN_KINASE_DOM"/>
    <property type="match status" value="1"/>
</dbReference>
<evidence type="ECO:0000256" key="2">
    <source>
        <dbReference type="ARBA" id="ARBA00022527"/>
    </source>
</evidence>
<dbReference type="PANTHER" id="PTHR43671:SF98">
    <property type="entry name" value="SERINE_THREONINE-PROTEIN KINASE NEK11"/>
    <property type="match status" value="1"/>
</dbReference>
<keyword evidence="3" id="KW-0808">Transferase</keyword>
<keyword evidence="6" id="KW-0067">ATP-binding</keyword>
<dbReference type="SMART" id="SM00220">
    <property type="entry name" value="S_TKc"/>
    <property type="match status" value="1"/>
</dbReference>
<sequence>MPHSRSSFSVIRHLTAEQDGGFNQGILLVKHRRTAALYIEKRISPRAIRTGHAAREACALRTCHHPHIISLVFADLNAAGYGFGSIYMSYCELGSLDGLLSRLARRSTFPPEGFLWKMLFDMATALCYLQTGLKSSSLAQRGQPVSGCATAWDKILHRDIKPANIFLTFGNSSATSGYPALVLGDFGASLMGRDKESELMTAFTKPFAPPEEPRYSDTSDVYSLALSVYCVAALRGTPSRRESVRADPAPGYSRELRGVLGRMLRTMPGDRVEVGYLPYLVWREMTVVKRKRAARGLQGESLPSWALGE</sequence>
<evidence type="ECO:0000256" key="4">
    <source>
        <dbReference type="ARBA" id="ARBA00022741"/>
    </source>
</evidence>
<dbReference type="PROSITE" id="PS00108">
    <property type="entry name" value="PROTEIN_KINASE_ST"/>
    <property type="match status" value="1"/>
</dbReference>
<keyword evidence="2" id="KW-0723">Serine/threonine-protein kinase</keyword>
<evidence type="ECO:0000256" key="1">
    <source>
        <dbReference type="ARBA" id="ARBA00012513"/>
    </source>
</evidence>
<proteinExistence type="predicted"/>
<dbReference type="InterPro" id="IPR011009">
    <property type="entry name" value="Kinase-like_dom_sf"/>
</dbReference>
<name>A0A9P6GK17_9PLEO</name>
<keyword evidence="4" id="KW-0547">Nucleotide-binding</keyword>
<dbReference type="EMBL" id="WJXW01000004">
    <property type="protein sequence ID" value="KAF9737076.1"/>
    <property type="molecule type" value="Genomic_DNA"/>
</dbReference>
<dbReference type="Gene3D" id="1.10.510.10">
    <property type="entry name" value="Transferase(Phosphotransferase) domain 1"/>
    <property type="match status" value="1"/>
</dbReference>
<keyword evidence="11" id="KW-1185">Reference proteome</keyword>
<evidence type="ECO:0000259" key="9">
    <source>
        <dbReference type="PROSITE" id="PS50011"/>
    </source>
</evidence>
<reference evidence="10" key="1">
    <citation type="journal article" date="2020" name="Mol. Plant Microbe Interact.">
        <title>Genome Sequence of the Biocontrol Agent Coniothyrium minitans strain Conio (IMI 134523).</title>
        <authorList>
            <person name="Patel D."/>
            <person name="Shittu T.A."/>
            <person name="Baroncelli R."/>
            <person name="Muthumeenakshi S."/>
            <person name="Osborne T.H."/>
            <person name="Janganan T.K."/>
            <person name="Sreenivasaprasad S."/>
        </authorList>
    </citation>
    <scope>NUCLEOTIDE SEQUENCE</scope>
    <source>
        <strain evidence="10">Conio</strain>
    </source>
</reference>
<gene>
    <name evidence="10" type="ORF">PMIN01_04855</name>
</gene>
<dbReference type="GO" id="GO:0005524">
    <property type="term" value="F:ATP binding"/>
    <property type="evidence" value="ECO:0007669"/>
    <property type="project" value="UniProtKB-KW"/>
</dbReference>
<evidence type="ECO:0000256" key="7">
    <source>
        <dbReference type="ARBA" id="ARBA00047899"/>
    </source>
</evidence>
<comment type="caution">
    <text evidence="10">The sequence shown here is derived from an EMBL/GenBank/DDBJ whole genome shotgun (WGS) entry which is preliminary data.</text>
</comment>
<dbReference type="GO" id="GO:0004674">
    <property type="term" value="F:protein serine/threonine kinase activity"/>
    <property type="evidence" value="ECO:0007669"/>
    <property type="project" value="UniProtKB-KW"/>
</dbReference>
<dbReference type="InterPro" id="IPR050660">
    <property type="entry name" value="NEK_Ser/Thr_kinase"/>
</dbReference>
<comment type="catalytic activity">
    <reaction evidence="7">
        <text>L-threonyl-[protein] + ATP = O-phospho-L-threonyl-[protein] + ADP + H(+)</text>
        <dbReference type="Rhea" id="RHEA:46608"/>
        <dbReference type="Rhea" id="RHEA-COMP:11060"/>
        <dbReference type="Rhea" id="RHEA-COMP:11605"/>
        <dbReference type="ChEBI" id="CHEBI:15378"/>
        <dbReference type="ChEBI" id="CHEBI:30013"/>
        <dbReference type="ChEBI" id="CHEBI:30616"/>
        <dbReference type="ChEBI" id="CHEBI:61977"/>
        <dbReference type="ChEBI" id="CHEBI:456216"/>
        <dbReference type="EC" id="2.7.11.1"/>
    </reaction>
</comment>
<dbReference type="OrthoDB" id="310217at2759"/>
<dbReference type="EC" id="2.7.11.1" evidence="1"/>
<accession>A0A9P6GK17</accession>
<evidence type="ECO:0000256" key="6">
    <source>
        <dbReference type="ARBA" id="ARBA00022840"/>
    </source>
</evidence>
<evidence type="ECO:0000256" key="3">
    <source>
        <dbReference type="ARBA" id="ARBA00022679"/>
    </source>
</evidence>
<dbReference type="AlphaFoldDB" id="A0A9P6GK17"/>
<dbReference type="SUPFAM" id="SSF56112">
    <property type="entry name" value="Protein kinase-like (PK-like)"/>
    <property type="match status" value="1"/>
</dbReference>
<dbReference type="PANTHER" id="PTHR43671">
    <property type="entry name" value="SERINE/THREONINE-PROTEIN KINASE NEK"/>
    <property type="match status" value="1"/>
</dbReference>
<evidence type="ECO:0000313" key="11">
    <source>
        <dbReference type="Proteomes" id="UP000756921"/>
    </source>
</evidence>
<evidence type="ECO:0000313" key="10">
    <source>
        <dbReference type="EMBL" id="KAF9737076.1"/>
    </source>
</evidence>
<protein>
    <recommendedName>
        <fullName evidence="1">non-specific serine/threonine protein kinase</fullName>
        <ecNumber evidence="1">2.7.11.1</ecNumber>
    </recommendedName>
</protein>
<evidence type="ECO:0000256" key="8">
    <source>
        <dbReference type="ARBA" id="ARBA00048679"/>
    </source>
</evidence>